<gene>
    <name evidence="1" type="ORF">M8818_006442</name>
</gene>
<accession>A0ACC3S5Q7</accession>
<keyword evidence="2" id="KW-1185">Reference proteome</keyword>
<sequence length="144" mass="15098">MPVADHIPTSVEPHRTSTTSIPIRSSSRQRRLSARPFTVANISPSPTVVVYSIACYRQTVSVLAMTSFIRYALVALAIAQTVVAESTIGETIPVTINEGYSTQVVVPASSGTIKPITVLGNSSLPAGTPGFPHLVQGLLVVCGP</sequence>
<organism evidence="1 2">
    <name type="scientific">Zalaria obscura</name>
    <dbReference type="NCBI Taxonomy" id="2024903"/>
    <lineage>
        <taxon>Eukaryota</taxon>
        <taxon>Fungi</taxon>
        <taxon>Dikarya</taxon>
        <taxon>Ascomycota</taxon>
        <taxon>Pezizomycotina</taxon>
        <taxon>Dothideomycetes</taxon>
        <taxon>Dothideomycetidae</taxon>
        <taxon>Dothideales</taxon>
        <taxon>Zalariaceae</taxon>
        <taxon>Zalaria</taxon>
    </lineage>
</organism>
<protein>
    <submittedName>
        <fullName evidence="1">Uncharacterized protein</fullName>
    </submittedName>
</protein>
<evidence type="ECO:0000313" key="2">
    <source>
        <dbReference type="Proteomes" id="UP001320706"/>
    </source>
</evidence>
<comment type="caution">
    <text evidence="1">The sequence shown here is derived from an EMBL/GenBank/DDBJ whole genome shotgun (WGS) entry which is preliminary data.</text>
</comment>
<reference evidence="1" key="1">
    <citation type="submission" date="2024-02" db="EMBL/GenBank/DDBJ databases">
        <title>Metagenome Assembled Genome of Zalaria obscura JY119.</title>
        <authorList>
            <person name="Vighnesh L."/>
            <person name="Jagadeeshwari U."/>
            <person name="Venkata Ramana C."/>
            <person name="Sasikala C."/>
        </authorList>
    </citation>
    <scope>NUCLEOTIDE SEQUENCE</scope>
    <source>
        <strain evidence="1">JY119</strain>
    </source>
</reference>
<name>A0ACC3S5Q7_9PEZI</name>
<dbReference type="Proteomes" id="UP001320706">
    <property type="component" value="Unassembled WGS sequence"/>
</dbReference>
<proteinExistence type="predicted"/>
<dbReference type="EMBL" id="JAMKPW020000040">
    <property type="protein sequence ID" value="KAK8198575.1"/>
    <property type="molecule type" value="Genomic_DNA"/>
</dbReference>
<evidence type="ECO:0000313" key="1">
    <source>
        <dbReference type="EMBL" id="KAK8198575.1"/>
    </source>
</evidence>